<dbReference type="HOGENOM" id="CLU_042387_0_0_11"/>
<comment type="catalytic activity">
    <reaction evidence="6">
        <text>Exonucleolytic cleavage that removes extra residues from the 3'-terminus of tRNA to produce 5'-mononucleotides.</text>
        <dbReference type="EC" id="3.1.13.5"/>
    </reaction>
</comment>
<evidence type="ECO:0000256" key="5">
    <source>
        <dbReference type="ARBA" id="ARBA00022839"/>
    </source>
</evidence>
<dbReference type="InterPro" id="IPR002121">
    <property type="entry name" value="HRDC_dom"/>
</dbReference>
<dbReference type="STRING" id="633147.Olsu_0811"/>
<dbReference type="PANTHER" id="PTHR47649">
    <property type="entry name" value="RIBONUCLEASE D"/>
    <property type="match status" value="1"/>
</dbReference>
<protein>
    <recommendedName>
        <fullName evidence="6">Ribonuclease D</fullName>
        <shortName evidence="6">RNase D</shortName>
        <ecNumber evidence="6">3.1.13.5</ecNumber>
    </recommendedName>
</protein>
<dbReference type="eggNOG" id="COG0349">
    <property type="taxonomic scope" value="Bacteria"/>
</dbReference>
<evidence type="ECO:0000256" key="4">
    <source>
        <dbReference type="ARBA" id="ARBA00022801"/>
    </source>
</evidence>
<dbReference type="InterPro" id="IPR002562">
    <property type="entry name" value="3'-5'_exonuclease_dom"/>
</dbReference>
<accession>E1QZW0</accession>
<dbReference type="GO" id="GO:0033890">
    <property type="term" value="F:ribonuclease D activity"/>
    <property type="evidence" value="ECO:0007669"/>
    <property type="project" value="UniProtKB-UniRule"/>
</dbReference>
<dbReference type="Pfam" id="PF01612">
    <property type="entry name" value="DNA_pol_A_exo1"/>
    <property type="match status" value="1"/>
</dbReference>
<dbReference type="CDD" id="cd06142">
    <property type="entry name" value="RNaseD_exo"/>
    <property type="match status" value="1"/>
</dbReference>
<dbReference type="InterPro" id="IPR036397">
    <property type="entry name" value="RNaseH_sf"/>
</dbReference>
<sequence>MYISDHEGLTTFCKRVATSRVLAIDTEFLRERTYFPRLCLIQAATPDESAAIDPILIDDLSPLARLLTDESITKVFHACSQDLEVIYDALHCVPGPIFDTQLAAAFLGHRQQIGYGALVDACCGVRLPKAESLTDWSRRPLDAEQLAYAEDDVRYLPGIYDQMMAELIMRDRLPWLAPEMAELVSPAHFMRVPEEAYLHLRRSGSLTRRQLAIAREVCAWRESAAARRDVPRKWVVSDELIVEACKRAPRTLDRLRRIRGAESLGERDAKALIEAVGRGASCPAEKCPSARRKDRPSPDTESVIDLMYAMLRLVAERSGVATQLIATRDDLLEFVSHREESRLAHSWRYELAGRQLTDLLEGKVGLTVKDGRVETL</sequence>
<dbReference type="NCBIfam" id="TIGR01388">
    <property type="entry name" value="rnd"/>
    <property type="match status" value="1"/>
</dbReference>
<evidence type="ECO:0000259" key="7">
    <source>
        <dbReference type="PROSITE" id="PS50967"/>
    </source>
</evidence>
<keyword evidence="5 6" id="KW-0269">Exonuclease</keyword>
<dbReference type="InterPro" id="IPR006292">
    <property type="entry name" value="RNase_D"/>
</dbReference>
<dbReference type="InterPro" id="IPR012337">
    <property type="entry name" value="RNaseH-like_sf"/>
</dbReference>
<dbReference type="SMART" id="SM00474">
    <property type="entry name" value="35EXOc"/>
    <property type="match status" value="1"/>
</dbReference>
<proteinExistence type="inferred from homology"/>
<comment type="subcellular location">
    <subcellularLocation>
        <location evidence="6">Cytoplasm</location>
    </subcellularLocation>
</comment>
<dbReference type="GeneID" id="78512231"/>
<feature type="domain" description="HRDC" evidence="7">
    <location>
        <begin position="207"/>
        <end position="286"/>
    </location>
</feature>
<dbReference type="PROSITE" id="PS50967">
    <property type="entry name" value="HRDC"/>
    <property type="match status" value="1"/>
</dbReference>
<comment type="similarity">
    <text evidence="6">Belongs to the RNase D family.</text>
</comment>
<dbReference type="SUPFAM" id="SSF47819">
    <property type="entry name" value="HRDC-like"/>
    <property type="match status" value="2"/>
</dbReference>
<dbReference type="Gene3D" id="1.10.150.80">
    <property type="entry name" value="HRDC domain"/>
    <property type="match status" value="1"/>
</dbReference>
<dbReference type="InterPro" id="IPR010997">
    <property type="entry name" value="HRDC-like_sf"/>
</dbReference>
<evidence type="ECO:0000256" key="6">
    <source>
        <dbReference type="HAMAP-Rule" id="MF_01899"/>
    </source>
</evidence>
<organism evidence="8 9">
    <name type="scientific">Olsenella uli (strain ATCC 49627 / DSM 7084 / CCUG 31166 / CIP 109912 / JCM 12494 / LMG 11480 / NCIMB 702895 / VPI D76D-27C)</name>
    <name type="common">Lactobacillus uli</name>
    <dbReference type="NCBI Taxonomy" id="633147"/>
    <lineage>
        <taxon>Bacteria</taxon>
        <taxon>Bacillati</taxon>
        <taxon>Actinomycetota</taxon>
        <taxon>Coriobacteriia</taxon>
        <taxon>Coriobacteriales</taxon>
        <taxon>Atopobiaceae</taxon>
        <taxon>Olsenella</taxon>
    </lineage>
</organism>
<dbReference type="GO" id="GO:0003676">
    <property type="term" value="F:nucleic acid binding"/>
    <property type="evidence" value="ECO:0007669"/>
    <property type="project" value="InterPro"/>
</dbReference>
<dbReference type="GO" id="GO:0008408">
    <property type="term" value="F:3'-5' exonuclease activity"/>
    <property type="evidence" value="ECO:0007669"/>
    <property type="project" value="InterPro"/>
</dbReference>
<name>E1QZW0_OLSUV</name>
<evidence type="ECO:0000256" key="2">
    <source>
        <dbReference type="ARBA" id="ARBA00022694"/>
    </source>
</evidence>
<dbReference type="Pfam" id="PF00570">
    <property type="entry name" value="HRDC"/>
    <property type="match status" value="1"/>
</dbReference>
<dbReference type="InterPro" id="IPR051086">
    <property type="entry name" value="RNase_D-like"/>
</dbReference>
<dbReference type="KEGG" id="ols:Olsu_0811"/>
<dbReference type="Gene3D" id="3.30.420.10">
    <property type="entry name" value="Ribonuclease H-like superfamily/Ribonuclease H"/>
    <property type="match status" value="1"/>
</dbReference>
<dbReference type="GO" id="GO:0000166">
    <property type="term" value="F:nucleotide binding"/>
    <property type="evidence" value="ECO:0007669"/>
    <property type="project" value="InterPro"/>
</dbReference>
<dbReference type="Proteomes" id="UP000000333">
    <property type="component" value="Chromosome"/>
</dbReference>
<dbReference type="InterPro" id="IPR044876">
    <property type="entry name" value="HRDC_dom_sf"/>
</dbReference>
<dbReference type="RefSeq" id="WP_013251676.1">
    <property type="nucleotide sequence ID" value="NC_014363.1"/>
</dbReference>
<dbReference type="EC" id="3.1.13.5" evidence="6"/>
<dbReference type="PATRIC" id="fig|633147.7.peg.737"/>
<evidence type="ECO:0000313" key="8">
    <source>
        <dbReference type="EMBL" id="ADK67924.1"/>
    </source>
</evidence>
<dbReference type="SUPFAM" id="SSF53098">
    <property type="entry name" value="Ribonuclease H-like"/>
    <property type="match status" value="1"/>
</dbReference>
<dbReference type="GO" id="GO:0042780">
    <property type="term" value="P:tRNA 3'-end processing"/>
    <property type="evidence" value="ECO:0007669"/>
    <property type="project" value="UniProtKB-UniRule"/>
</dbReference>
<evidence type="ECO:0000256" key="3">
    <source>
        <dbReference type="ARBA" id="ARBA00022722"/>
    </source>
</evidence>
<dbReference type="EMBL" id="CP002106">
    <property type="protein sequence ID" value="ADK67924.1"/>
    <property type="molecule type" value="Genomic_DNA"/>
</dbReference>
<dbReference type="SMART" id="SM00341">
    <property type="entry name" value="HRDC"/>
    <property type="match status" value="1"/>
</dbReference>
<gene>
    <name evidence="6" type="primary">rnd</name>
    <name evidence="8" type="ordered locus">Olsu_0811</name>
</gene>
<dbReference type="HAMAP" id="MF_01899">
    <property type="entry name" value="RNase_D"/>
    <property type="match status" value="1"/>
</dbReference>
<dbReference type="GO" id="GO:0005737">
    <property type="term" value="C:cytoplasm"/>
    <property type="evidence" value="ECO:0007669"/>
    <property type="project" value="UniProtKB-SubCell"/>
</dbReference>
<dbReference type="PANTHER" id="PTHR47649:SF1">
    <property type="entry name" value="RIBONUCLEASE D"/>
    <property type="match status" value="1"/>
</dbReference>
<evidence type="ECO:0000256" key="1">
    <source>
        <dbReference type="ARBA" id="ARBA00022490"/>
    </source>
</evidence>
<keyword evidence="9" id="KW-1185">Reference proteome</keyword>
<keyword evidence="1 6" id="KW-0963">Cytoplasm</keyword>
<dbReference type="OrthoDB" id="144122at2"/>
<dbReference type="AlphaFoldDB" id="E1QZW0"/>
<comment type="function">
    <text evidence="6">Exonuclease involved in the 3' processing of various precursor tRNAs. Initiates hydrolysis at the 3'-terminus of an RNA molecule and releases 5'-mononucleotides.</text>
</comment>
<keyword evidence="4 6" id="KW-0378">Hydrolase</keyword>
<comment type="cofactor">
    <cofactor evidence="6">
        <name>a divalent metal cation</name>
        <dbReference type="ChEBI" id="CHEBI:60240"/>
    </cofactor>
</comment>
<evidence type="ECO:0000313" key="9">
    <source>
        <dbReference type="Proteomes" id="UP000000333"/>
    </source>
</evidence>
<reference evidence="8 9" key="1">
    <citation type="journal article" date="2010" name="Stand. Genomic Sci.">
        <title>Complete genome sequence of Olsenella uli type strain (VPI D76D-27C).</title>
        <authorList>
            <person name="Goker M."/>
            <person name="Held B."/>
            <person name="Lucas S."/>
            <person name="Nolan M."/>
            <person name="Yasawong M."/>
            <person name="Glavina Del Rio T."/>
            <person name="Tice H."/>
            <person name="Cheng J.F."/>
            <person name="Bruce D."/>
            <person name="Detter J.C."/>
            <person name="Tapia R."/>
            <person name="Han C."/>
            <person name="Goodwin L."/>
            <person name="Pitluck S."/>
            <person name="Liolios K."/>
            <person name="Ivanova N."/>
            <person name="Mavromatis K."/>
            <person name="Mikhailova N."/>
            <person name="Pati A."/>
            <person name="Chen A."/>
            <person name="Palaniappan K."/>
            <person name="Land M."/>
            <person name="Hauser L."/>
            <person name="Chang Y.J."/>
            <person name="Jeffries C.D."/>
            <person name="Rohde M."/>
            <person name="Sikorski J."/>
            <person name="Pukall R."/>
            <person name="Woyke T."/>
            <person name="Bristow J."/>
            <person name="Eisen J.A."/>
            <person name="Markowitz V."/>
            <person name="Hugenholtz P."/>
            <person name="Kyrpides N.C."/>
            <person name="Klenk H.P."/>
            <person name="Lapidus A."/>
        </authorList>
    </citation>
    <scope>NUCLEOTIDE SEQUENCE [LARGE SCALE GENOMIC DNA]</scope>
    <source>
        <strain evidence="9">ATCC 49627 / DSM 7084 / CIP 109912 / JCM 12494 / NCIMB 702895 / VPI D76D-27C</strain>
    </source>
</reference>
<keyword evidence="2 6" id="KW-0819">tRNA processing</keyword>
<keyword evidence="3 6" id="KW-0540">Nuclease</keyword>